<sequence length="218" mass="23801">MCRCYFGKNRVGSRRKETNAHGKCDVTARDQLLYASTRGVVVGTNRKSSWSWICTGLLYTITILWSSSACGFKRFCGGSLLVEVAGTSSLIRLDIPFYFVSMSHHVWIKRAMLPFRIHAPLHEHPGANLLFLQSGLCSPHPTPDLRLGSGLPQLGTPTPDIISGLMSLTGGQVHLTCPVALSGDLTSPEDYHSASSPPSYSMDHSGSRPQDRNSSRKV</sequence>
<evidence type="ECO:0000313" key="3">
    <source>
        <dbReference type="Proteomes" id="UP001054945"/>
    </source>
</evidence>
<evidence type="ECO:0000256" key="1">
    <source>
        <dbReference type="SAM" id="MobiDB-lite"/>
    </source>
</evidence>
<comment type="caution">
    <text evidence="2">The sequence shown here is derived from an EMBL/GenBank/DDBJ whole genome shotgun (WGS) entry which is preliminary data.</text>
</comment>
<keyword evidence="3" id="KW-1185">Reference proteome</keyword>
<dbReference type="Proteomes" id="UP001054945">
    <property type="component" value="Unassembled WGS sequence"/>
</dbReference>
<proteinExistence type="predicted"/>
<accession>A0AAV4WGU9</accession>
<gene>
    <name evidence="2" type="ORF">CEXT_539881</name>
</gene>
<feature type="compositionally biased region" description="Basic and acidic residues" evidence="1">
    <location>
        <begin position="205"/>
        <end position="218"/>
    </location>
</feature>
<dbReference type="EMBL" id="BPLR01016090">
    <property type="protein sequence ID" value="GIY81181.1"/>
    <property type="molecule type" value="Genomic_DNA"/>
</dbReference>
<feature type="region of interest" description="Disordered" evidence="1">
    <location>
        <begin position="186"/>
        <end position="218"/>
    </location>
</feature>
<name>A0AAV4WGU9_CAEEX</name>
<evidence type="ECO:0008006" key="4">
    <source>
        <dbReference type="Google" id="ProtNLM"/>
    </source>
</evidence>
<reference evidence="2 3" key="1">
    <citation type="submission" date="2021-06" db="EMBL/GenBank/DDBJ databases">
        <title>Caerostris extrusa draft genome.</title>
        <authorList>
            <person name="Kono N."/>
            <person name="Arakawa K."/>
        </authorList>
    </citation>
    <scope>NUCLEOTIDE SEQUENCE [LARGE SCALE GENOMIC DNA]</scope>
</reference>
<dbReference type="AlphaFoldDB" id="A0AAV4WGU9"/>
<organism evidence="2 3">
    <name type="scientific">Caerostris extrusa</name>
    <name type="common">Bark spider</name>
    <name type="synonym">Caerostris bankana</name>
    <dbReference type="NCBI Taxonomy" id="172846"/>
    <lineage>
        <taxon>Eukaryota</taxon>
        <taxon>Metazoa</taxon>
        <taxon>Ecdysozoa</taxon>
        <taxon>Arthropoda</taxon>
        <taxon>Chelicerata</taxon>
        <taxon>Arachnida</taxon>
        <taxon>Araneae</taxon>
        <taxon>Araneomorphae</taxon>
        <taxon>Entelegynae</taxon>
        <taxon>Araneoidea</taxon>
        <taxon>Araneidae</taxon>
        <taxon>Caerostris</taxon>
    </lineage>
</organism>
<evidence type="ECO:0000313" key="2">
    <source>
        <dbReference type="EMBL" id="GIY81181.1"/>
    </source>
</evidence>
<feature type="compositionally biased region" description="Polar residues" evidence="1">
    <location>
        <begin position="193"/>
        <end position="204"/>
    </location>
</feature>
<protein>
    <recommendedName>
        <fullName evidence="4">Cytochrome c biogenesis B</fullName>
    </recommendedName>
</protein>